<gene>
    <name evidence="2" type="ORF">EVAR_7494_1</name>
</gene>
<dbReference type="Proteomes" id="UP000299102">
    <property type="component" value="Unassembled WGS sequence"/>
</dbReference>
<protein>
    <submittedName>
        <fullName evidence="2">Uncharacterized protein</fullName>
    </submittedName>
</protein>
<feature type="compositionally biased region" description="Basic and acidic residues" evidence="1">
    <location>
        <begin position="1"/>
        <end position="16"/>
    </location>
</feature>
<proteinExistence type="predicted"/>
<keyword evidence="3" id="KW-1185">Reference proteome</keyword>
<reference evidence="2 3" key="1">
    <citation type="journal article" date="2019" name="Commun. Biol.">
        <title>The bagworm genome reveals a unique fibroin gene that provides high tensile strength.</title>
        <authorList>
            <person name="Kono N."/>
            <person name="Nakamura H."/>
            <person name="Ohtoshi R."/>
            <person name="Tomita M."/>
            <person name="Numata K."/>
            <person name="Arakawa K."/>
        </authorList>
    </citation>
    <scope>NUCLEOTIDE SEQUENCE [LARGE SCALE GENOMIC DNA]</scope>
</reference>
<dbReference type="AlphaFoldDB" id="A0A4C1Y6P9"/>
<organism evidence="2 3">
    <name type="scientific">Eumeta variegata</name>
    <name type="common">Bagworm moth</name>
    <name type="synonym">Eumeta japonica</name>
    <dbReference type="NCBI Taxonomy" id="151549"/>
    <lineage>
        <taxon>Eukaryota</taxon>
        <taxon>Metazoa</taxon>
        <taxon>Ecdysozoa</taxon>
        <taxon>Arthropoda</taxon>
        <taxon>Hexapoda</taxon>
        <taxon>Insecta</taxon>
        <taxon>Pterygota</taxon>
        <taxon>Neoptera</taxon>
        <taxon>Endopterygota</taxon>
        <taxon>Lepidoptera</taxon>
        <taxon>Glossata</taxon>
        <taxon>Ditrysia</taxon>
        <taxon>Tineoidea</taxon>
        <taxon>Psychidae</taxon>
        <taxon>Oiketicinae</taxon>
        <taxon>Eumeta</taxon>
    </lineage>
</organism>
<comment type="caution">
    <text evidence="2">The sequence shown here is derived from an EMBL/GenBank/DDBJ whole genome shotgun (WGS) entry which is preliminary data.</text>
</comment>
<sequence>MVTDDSRSEKKGRFSADEPASYQQDNKYWLAANLDSGAPASRRGPRACLINCTIYYFGGARAPPADLWLYSGPDLRPCCAVSSYQAPLGG</sequence>
<evidence type="ECO:0000256" key="1">
    <source>
        <dbReference type="SAM" id="MobiDB-lite"/>
    </source>
</evidence>
<accession>A0A4C1Y6P9</accession>
<feature type="region of interest" description="Disordered" evidence="1">
    <location>
        <begin position="1"/>
        <end position="21"/>
    </location>
</feature>
<dbReference type="EMBL" id="BGZK01001067">
    <property type="protein sequence ID" value="GBP70227.1"/>
    <property type="molecule type" value="Genomic_DNA"/>
</dbReference>
<evidence type="ECO:0000313" key="2">
    <source>
        <dbReference type="EMBL" id="GBP70227.1"/>
    </source>
</evidence>
<evidence type="ECO:0000313" key="3">
    <source>
        <dbReference type="Proteomes" id="UP000299102"/>
    </source>
</evidence>
<name>A0A4C1Y6P9_EUMVA</name>